<keyword evidence="6 9" id="KW-0460">Magnesium</keyword>
<dbReference type="Proteomes" id="UP000238164">
    <property type="component" value="Chromosome 1"/>
</dbReference>
<feature type="binding site" evidence="9">
    <location>
        <position position="5"/>
    </location>
    <ligand>
        <name>substrate</name>
    </ligand>
</feature>
<dbReference type="Pfam" id="PF01467">
    <property type="entry name" value="CTP_transf_like"/>
    <property type="match status" value="1"/>
</dbReference>
<keyword evidence="3 9" id="KW-0548">Nucleotidyltransferase</keyword>
<keyword evidence="5 9" id="KW-0067">ATP-binding</keyword>
<evidence type="ECO:0000256" key="1">
    <source>
        <dbReference type="ARBA" id="ARBA00022490"/>
    </source>
</evidence>
<feature type="binding site" evidence="9">
    <location>
        <begin position="118"/>
        <end position="124"/>
    </location>
    <ligand>
        <name>ATP</name>
        <dbReference type="ChEBI" id="CHEBI:30616"/>
    </ligand>
</feature>
<dbReference type="GO" id="GO:0015937">
    <property type="term" value="P:coenzyme A biosynthetic process"/>
    <property type="evidence" value="ECO:0007669"/>
    <property type="project" value="UniProtKB-UniRule"/>
</dbReference>
<dbReference type="InterPro" id="IPR014729">
    <property type="entry name" value="Rossmann-like_a/b/a_fold"/>
</dbReference>
<keyword evidence="2 9" id="KW-0808">Transferase</keyword>
<gene>
    <name evidence="9 11" type="primary">coaD</name>
    <name evidence="11" type="ORF">MPLG2_1909</name>
</gene>
<feature type="binding site" evidence="9">
    <location>
        <begin position="84"/>
        <end position="86"/>
    </location>
    <ligand>
        <name>ATP</name>
        <dbReference type="ChEBI" id="CHEBI:30616"/>
    </ligand>
</feature>
<reference evidence="11 12" key="1">
    <citation type="submission" date="2018-02" db="EMBL/GenBank/DDBJ databases">
        <authorList>
            <person name="Cohen D.B."/>
            <person name="Kent A.D."/>
        </authorList>
    </citation>
    <scope>NUCLEOTIDE SEQUENCE [LARGE SCALE GENOMIC DNA]</scope>
    <source>
        <strain evidence="11">1</strain>
    </source>
</reference>
<dbReference type="GO" id="GO:0005737">
    <property type="term" value="C:cytoplasm"/>
    <property type="evidence" value="ECO:0007669"/>
    <property type="project" value="UniProtKB-SubCell"/>
</dbReference>
<evidence type="ECO:0000256" key="9">
    <source>
        <dbReference type="HAMAP-Rule" id="MF_00151"/>
    </source>
</evidence>
<evidence type="ECO:0000313" key="11">
    <source>
        <dbReference type="EMBL" id="SPD86939.1"/>
    </source>
</evidence>
<dbReference type="HAMAP" id="MF_00151">
    <property type="entry name" value="PPAT_bact"/>
    <property type="match status" value="1"/>
</dbReference>
<comment type="pathway">
    <text evidence="9">Cofactor biosynthesis; coenzyme A biosynthesis; CoA from (R)-pantothenate: step 4/5.</text>
</comment>
<proteinExistence type="inferred from homology"/>
<dbReference type="NCBIfam" id="TIGR00125">
    <property type="entry name" value="cyt_tran_rel"/>
    <property type="match status" value="1"/>
</dbReference>
<protein>
    <recommendedName>
        <fullName evidence="9">Phosphopantetheine adenylyltransferase</fullName>
        <ecNumber evidence="9">2.7.7.3</ecNumber>
    </recommendedName>
    <alternativeName>
        <fullName evidence="9">Dephospho-CoA pyrophosphorylase</fullName>
    </alternativeName>
    <alternativeName>
        <fullName evidence="9">Pantetheine-phosphate adenylyltransferase</fullName>
        <shortName evidence="9">PPAT</shortName>
    </alternativeName>
</protein>
<feature type="binding site" evidence="9">
    <location>
        <begin position="5"/>
        <end position="6"/>
    </location>
    <ligand>
        <name>ATP</name>
        <dbReference type="ChEBI" id="CHEBI:30616"/>
    </ligand>
</feature>
<evidence type="ECO:0000256" key="6">
    <source>
        <dbReference type="ARBA" id="ARBA00022842"/>
    </source>
</evidence>
<dbReference type="InterPro" id="IPR001980">
    <property type="entry name" value="PPAT"/>
</dbReference>
<dbReference type="InterPro" id="IPR004821">
    <property type="entry name" value="Cyt_trans-like"/>
</dbReference>
<dbReference type="PANTHER" id="PTHR21342:SF1">
    <property type="entry name" value="PHOSPHOPANTETHEINE ADENYLYLTRANSFERASE"/>
    <property type="match status" value="1"/>
</dbReference>
<feature type="domain" description="Cytidyltransferase-like" evidence="10">
    <location>
        <begin position="1"/>
        <end position="128"/>
    </location>
</feature>
<feature type="binding site" evidence="9">
    <location>
        <position position="83"/>
    </location>
    <ligand>
        <name>substrate</name>
    </ligand>
</feature>
<dbReference type="KEGG" id="mgg:MPLG2_1909"/>
<feature type="binding site" evidence="9">
    <location>
        <position position="69"/>
    </location>
    <ligand>
        <name>substrate</name>
    </ligand>
</feature>
<feature type="binding site" evidence="9">
    <location>
        <position position="37"/>
    </location>
    <ligand>
        <name>substrate</name>
    </ligand>
</feature>
<feature type="site" description="Transition state stabilizer" evidence="9">
    <location>
        <position position="13"/>
    </location>
</feature>
<dbReference type="AlphaFoldDB" id="A0A2N9JHR5"/>
<comment type="subunit">
    <text evidence="9">Homohexamer.</text>
</comment>
<dbReference type="EC" id="2.7.7.3" evidence="9"/>
<dbReference type="PANTHER" id="PTHR21342">
    <property type="entry name" value="PHOSPHOPANTETHEINE ADENYLYLTRANSFERASE"/>
    <property type="match status" value="1"/>
</dbReference>
<dbReference type="UniPathway" id="UPA00241">
    <property type="reaction ID" value="UER00355"/>
</dbReference>
<evidence type="ECO:0000256" key="3">
    <source>
        <dbReference type="ARBA" id="ARBA00022695"/>
    </source>
</evidence>
<keyword evidence="12" id="KW-1185">Reference proteome</keyword>
<organism evidence="11 12">
    <name type="scientific">Micropruina glycogenica</name>
    <dbReference type="NCBI Taxonomy" id="75385"/>
    <lineage>
        <taxon>Bacteria</taxon>
        <taxon>Bacillati</taxon>
        <taxon>Actinomycetota</taxon>
        <taxon>Actinomycetes</taxon>
        <taxon>Propionibacteriales</taxon>
        <taxon>Nocardioidaceae</taxon>
        <taxon>Micropruina</taxon>
    </lineage>
</organism>
<keyword evidence="4 9" id="KW-0547">Nucleotide-binding</keyword>
<feature type="binding site" evidence="9">
    <location>
        <position position="13"/>
    </location>
    <ligand>
        <name>ATP</name>
        <dbReference type="ChEBI" id="CHEBI:30616"/>
    </ligand>
</feature>
<evidence type="ECO:0000313" key="12">
    <source>
        <dbReference type="Proteomes" id="UP000238164"/>
    </source>
</evidence>
<comment type="similarity">
    <text evidence="9">Belongs to the bacterial CoaD family.</text>
</comment>
<comment type="subcellular location">
    <subcellularLocation>
        <location evidence="9">Cytoplasm</location>
    </subcellularLocation>
</comment>
<dbReference type="PRINTS" id="PR01020">
    <property type="entry name" value="LPSBIOSNTHSS"/>
</dbReference>
<comment type="cofactor">
    <cofactor evidence="9">
        <name>Mg(2+)</name>
        <dbReference type="ChEBI" id="CHEBI:18420"/>
    </cofactor>
</comment>
<evidence type="ECO:0000256" key="8">
    <source>
        <dbReference type="ARBA" id="ARBA00029346"/>
    </source>
</evidence>
<evidence type="ECO:0000256" key="2">
    <source>
        <dbReference type="ARBA" id="ARBA00022679"/>
    </source>
</evidence>
<keyword evidence="7 9" id="KW-0173">Coenzyme A biosynthesis</keyword>
<accession>A0A2N9JHR5</accession>
<feature type="binding site" evidence="9">
    <location>
        <position position="94"/>
    </location>
    <ligand>
        <name>ATP</name>
        <dbReference type="ChEBI" id="CHEBI:30616"/>
    </ligand>
</feature>
<comment type="function">
    <text evidence="9">Reversibly transfers an adenylyl group from ATP to 4'-phosphopantetheine, yielding dephospho-CoA (dPCoA) and pyrophosphate.</text>
</comment>
<keyword evidence="1 9" id="KW-0963">Cytoplasm</keyword>
<dbReference type="NCBIfam" id="TIGR01510">
    <property type="entry name" value="coaD_prev_kdtB"/>
    <property type="match status" value="1"/>
</dbReference>
<dbReference type="GO" id="GO:0005524">
    <property type="term" value="F:ATP binding"/>
    <property type="evidence" value="ECO:0007669"/>
    <property type="project" value="UniProtKB-KW"/>
</dbReference>
<comment type="catalytic activity">
    <reaction evidence="8 9">
        <text>(R)-4'-phosphopantetheine + ATP + H(+) = 3'-dephospho-CoA + diphosphate</text>
        <dbReference type="Rhea" id="RHEA:19801"/>
        <dbReference type="ChEBI" id="CHEBI:15378"/>
        <dbReference type="ChEBI" id="CHEBI:30616"/>
        <dbReference type="ChEBI" id="CHEBI:33019"/>
        <dbReference type="ChEBI" id="CHEBI:57328"/>
        <dbReference type="ChEBI" id="CHEBI:61723"/>
        <dbReference type="EC" id="2.7.7.3"/>
    </reaction>
</comment>
<name>A0A2N9JHR5_9ACTN</name>
<dbReference type="SUPFAM" id="SSF52374">
    <property type="entry name" value="Nucleotidylyl transferase"/>
    <property type="match status" value="1"/>
</dbReference>
<dbReference type="GO" id="GO:0004595">
    <property type="term" value="F:pantetheine-phosphate adenylyltransferase activity"/>
    <property type="evidence" value="ECO:0007669"/>
    <property type="project" value="UniProtKB-UniRule"/>
</dbReference>
<evidence type="ECO:0000256" key="5">
    <source>
        <dbReference type="ARBA" id="ARBA00022840"/>
    </source>
</evidence>
<dbReference type="Gene3D" id="3.40.50.620">
    <property type="entry name" value="HUPs"/>
    <property type="match status" value="1"/>
</dbReference>
<dbReference type="EMBL" id="LT985188">
    <property type="protein sequence ID" value="SPD86939.1"/>
    <property type="molecule type" value="Genomic_DNA"/>
</dbReference>
<dbReference type="CDD" id="cd02163">
    <property type="entry name" value="PPAT"/>
    <property type="match status" value="1"/>
</dbReference>
<sequence length="157" mass="16998">MCPGSFDPITHGHLDVINRAATLFGEVIVAVGRNSAKKYLFDTDERVELARAAVADIPGVQVEVLSGLLVDFCRERDAGYVVKGLRFASDFDFELQMAHINHSLTGLETVLLPASAQWGTLSSTMVREVATLGGDVSAFVPALVAERIENKRTDHEG</sequence>
<evidence type="ECO:0000256" key="4">
    <source>
        <dbReference type="ARBA" id="ARBA00022741"/>
    </source>
</evidence>
<evidence type="ECO:0000259" key="10">
    <source>
        <dbReference type="Pfam" id="PF01467"/>
    </source>
</evidence>
<evidence type="ECO:0000256" key="7">
    <source>
        <dbReference type="ARBA" id="ARBA00022993"/>
    </source>
</evidence>